<dbReference type="Proteomes" id="UP000219285">
    <property type="component" value="Chromosome"/>
</dbReference>
<dbReference type="SUPFAM" id="SSF48317">
    <property type="entry name" value="Acid phosphatase/Vanadium-dependent haloperoxidase"/>
    <property type="match status" value="1"/>
</dbReference>
<protein>
    <recommendedName>
        <fullName evidence="1">undecaprenyl-diphosphate phosphatase</fullName>
        <ecNumber evidence="1">3.6.1.27</ecNumber>
    </recommendedName>
    <alternativeName>
        <fullName evidence="2">Undecaprenyl pyrophosphate phosphatase</fullName>
    </alternativeName>
</protein>
<evidence type="ECO:0000313" key="7">
    <source>
        <dbReference type="Proteomes" id="UP000219285"/>
    </source>
</evidence>
<feature type="transmembrane region" description="Helical" evidence="4">
    <location>
        <begin position="72"/>
        <end position="93"/>
    </location>
</feature>
<accession>A0A6M4MBF3</accession>
<feature type="transmembrane region" description="Helical" evidence="4">
    <location>
        <begin position="172"/>
        <end position="193"/>
    </location>
</feature>
<name>A0A6M4MBF3_9ALTE</name>
<keyword evidence="4" id="KW-1133">Transmembrane helix</keyword>
<keyword evidence="7" id="KW-1185">Reference proteome</keyword>
<evidence type="ECO:0000256" key="1">
    <source>
        <dbReference type="ARBA" id="ARBA00012374"/>
    </source>
</evidence>
<evidence type="ECO:0000256" key="4">
    <source>
        <dbReference type="SAM" id="Phobius"/>
    </source>
</evidence>
<feature type="transmembrane region" description="Helical" evidence="4">
    <location>
        <begin position="12"/>
        <end position="32"/>
    </location>
</feature>
<dbReference type="InterPro" id="IPR000326">
    <property type="entry name" value="PAP2/HPO"/>
</dbReference>
<keyword evidence="4" id="KW-0812">Transmembrane</keyword>
<dbReference type="GO" id="GO:0050380">
    <property type="term" value="F:undecaprenyl-diphosphatase activity"/>
    <property type="evidence" value="ECO:0007669"/>
    <property type="project" value="UniProtKB-EC"/>
</dbReference>
<reference evidence="6 7" key="2">
    <citation type="submission" date="2020-04" db="EMBL/GenBank/DDBJ databases">
        <title>Complete genome sequence of Alteromonas pelagimontana 5.12T.</title>
        <authorList>
            <person name="Sinha R.K."/>
            <person name="Krishnan K.P."/>
            <person name="Kurian J.P."/>
        </authorList>
    </citation>
    <scope>NUCLEOTIDE SEQUENCE [LARGE SCALE GENOMIC DNA]</scope>
    <source>
        <strain evidence="6 7">5.12</strain>
    </source>
</reference>
<evidence type="ECO:0000256" key="3">
    <source>
        <dbReference type="ARBA" id="ARBA00047594"/>
    </source>
</evidence>
<evidence type="ECO:0000313" key="6">
    <source>
        <dbReference type="EMBL" id="QJR80357.1"/>
    </source>
</evidence>
<dbReference type="EC" id="3.6.1.27" evidence="1"/>
<keyword evidence="4" id="KW-0472">Membrane</keyword>
<feature type="transmembrane region" description="Helical" evidence="4">
    <location>
        <begin position="142"/>
        <end position="160"/>
    </location>
</feature>
<sequence length="226" mass="25213">MAQDKRRLFTTQTFFLMWLFFGLVWLFVHLAMTVAAGETWIVDEAIMLGLRNPQDLSDPIGPTWVEEIMRDATALGSNWLLVLMSGVIGLALGINGRPRLGWFLVSAILSGMLVSFLLKYGFTRPRPDLVPHHTRIYTSSFPSGHAMMSALTYFTLATLVAQIQPRRAIKILLFSVALLLAVMVGSSRVYLGVHWPSDIVAGWCAGGFWALLCHRVGKFFNLQGQL</sequence>
<dbReference type="OrthoDB" id="9780918at2"/>
<dbReference type="Gene3D" id="1.20.144.10">
    <property type="entry name" value="Phosphatidic acid phosphatase type 2/haloperoxidase"/>
    <property type="match status" value="1"/>
</dbReference>
<comment type="catalytic activity">
    <reaction evidence="3">
        <text>di-trans,octa-cis-undecaprenyl diphosphate + H2O = di-trans,octa-cis-undecaprenyl phosphate + phosphate + H(+)</text>
        <dbReference type="Rhea" id="RHEA:28094"/>
        <dbReference type="ChEBI" id="CHEBI:15377"/>
        <dbReference type="ChEBI" id="CHEBI:15378"/>
        <dbReference type="ChEBI" id="CHEBI:43474"/>
        <dbReference type="ChEBI" id="CHEBI:58405"/>
        <dbReference type="ChEBI" id="CHEBI:60392"/>
        <dbReference type="EC" id="3.6.1.27"/>
    </reaction>
</comment>
<dbReference type="RefSeq" id="WP_075608331.1">
    <property type="nucleotide sequence ID" value="NZ_CP052766.1"/>
</dbReference>
<dbReference type="AlphaFoldDB" id="A0A6M4MBF3"/>
<proteinExistence type="predicted"/>
<feature type="transmembrane region" description="Helical" evidence="4">
    <location>
        <begin position="199"/>
        <end position="217"/>
    </location>
</feature>
<evidence type="ECO:0000259" key="5">
    <source>
        <dbReference type="SMART" id="SM00014"/>
    </source>
</evidence>
<dbReference type="Pfam" id="PF01569">
    <property type="entry name" value="PAP2"/>
    <property type="match status" value="1"/>
</dbReference>
<feature type="domain" description="Phosphatidic acid phosphatase type 2/haloperoxidase" evidence="5">
    <location>
        <begin position="100"/>
        <end position="214"/>
    </location>
</feature>
<reference evidence="7" key="1">
    <citation type="submission" date="2014-12" db="EMBL/GenBank/DDBJ databases">
        <title>Complete genome sequence of a multi-drug resistant Klebsiella pneumoniae.</title>
        <authorList>
            <person name="Hua X."/>
            <person name="Chen Q."/>
            <person name="Li X."/>
            <person name="Feng Y."/>
            <person name="Ruan Z."/>
            <person name="Yu Y."/>
        </authorList>
    </citation>
    <scope>NUCLEOTIDE SEQUENCE [LARGE SCALE GENOMIC DNA]</scope>
    <source>
        <strain evidence="7">5.12</strain>
    </source>
</reference>
<dbReference type="CDD" id="cd03392">
    <property type="entry name" value="PAP2_like_2"/>
    <property type="match status" value="1"/>
</dbReference>
<dbReference type="SMART" id="SM00014">
    <property type="entry name" value="acidPPc"/>
    <property type="match status" value="1"/>
</dbReference>
<dbReference type="EMBL" id="CP052766">
    <property type="protein sequence ID" value="QJR80357.1"/>
    <property type="molecule type" value="Genomic_DNA"/>
</dbReference>
<feature type="transmembrane region" description="Helical" evidence="4">
    <location>
        <begin position="100"/>
        <end position="122"/>
    </location>
</feature>
<evidence type="ECO:0000256" key="2">
    <source>
        <dbReference type="ARBA" id="ARBA00032707"/>
    </source>
</evidence>
<dbReference type="InterPro" id="IPR036938">
    <property type="entry name" value="PAP2/HPO_sf"/>
</dbReference>
<organism evidence="6 7">
    <name type="scientific">Alteromonas pelagimontana</name>
    <dbReference type="NCBI Taxonomy" id="1858656"/>
    <lineage>
        <taxon>Bacteria</taxon>
        <taxon>Pseudomonadati</taxon>
        <taxon>Pseudomonadota</taxon>
        <taxon>Gammaproteobacteria</taxon>
        <taxon>Alteromonadales</taxon>
        <taxon>Alteromonadaceae</taxon>
        <taxon>Alteromonas/Salinimonas group</taxon>
        <taxon>Alteromonas</taxon>
    </lineage>
</organism>
<dbReference type="PANTHER" id="PTHR14969">
    <property type="entry name" value="SPHINGOSINE-1-PHOSPHATE PHOSPHOHYDROLASE"/>
    <property type="match status" value="1"/>
</dbReference>
<dbReference type="PANTHER" id="PTHR14969:SF13">
    <property type="entry name" value="AT30094P"/>
    <property type="match status" value="1"/>
</dbReference>
<dbReference type="KEGG" id="apel:CA267_005995"/>
<gene>
    <name evidence="6" type="ORF">CA267_005995</name>
</gene>